<dbReference type="Gene3D" id="1.20.810.10">
    <property type="entry name" value="Cytochrome Bc1 Complex, Chain C"/>
    <property type="match status" value="1"/>
</dbReference>
<evidence type="ECO:0000313" key="2">
    <source>
        <dbReference type="EMBL" id="MRX56068.1"/>
    </source>
</evidence>
<sequence length="85" mass="9606">MSTIMQAIIGSVIVHLIYFLITFVMGYIKTKRYVPDIDSAWERVNELPNEVEFGRTVSLVFFFGSFVGVSVICGLIIFVLEQALI</sequence>
<dbReference type="RefSeq" id="WP_154319265.1">
    <property type="nucleotide sequence ID" value="NZ_CAJGAA010000005.1"/>
</dbReference>
<evidence type="ECO:0000256" key="1">
    <source>
        <dbReference type="SAM" id="Phobius"/>
    </source>
</evidence>
<accession>A0A6I2MCT6</accession>
<dbReference type="AlphaFoldDB" id="A0A6I2MCT6"/>
<reference evidence="2 3" key="1">
    <citation type="submission" date="2019-11" db="EMBL/GenBank/DDBJ databases">
        <title>Bacillus idriensis genome.</title>
        <authorList>
            <person name="Konopka E.N."/>
            <person name="Newman J.D."/>
        </authorList>
    </citation>
    <scope>NUCLEOTIDE SEQUENCE [LARGE SCALE GENOMIC DNA]</scope>
    <source>
        <strain evidence="2 3">DSM 19097</strain>
    </source>
</reference>
<evidence type="ECO:0000313" key="3">
    <source>
        <dbReference type="Proteomes" id="UP000441585"/>
    </source>
</evidence>
<proteinExistence type="predicted"/>
<feature type="transmembrane region" description="Helical" evidence="1">
    <location>
        <begin position="57"/>
        <end position="80"/>
    </location>
</feature>
<dbReference type="EMBL" id="WKKF01000008">
    <property type="protein sequence ID" value="MRX56068.1"/>
    <property type="molecule type" value="Genomic_DNA"/>
</dbReference>
<gene>
    <name evidence="2" type="ORF">GJU41_19095</name>
</gene>
<keyword evidence="1" id="KW-0812">Transmembrane</keyword>
<feature type="transmembrane region" description="Helical" evidence="1">
    <location>
        <begin position="7"/>
        <end position="28"/>
    </location>
</feature>
<comment type="caution">
    <text evidence="2">The sequence shown here is derived from an EMBL/GenBank/DDBJ whole genome shotgun (WGS) entry which is preliminary data.</text>
</comment>
<dbReference type="InterPro" id="IPR027387">
    <property type="entry name" value="Cytb/b6-like_sf"/>
</dbReference>
<name>A0A6I2MCT6_9BACI</name>
<keyword evidence="1" id="KW-1133">Transmembrane helix</keyword>
<keyword evidence="3" id="KW-1185">Reference proteome</keyword>
<dbReference type="Proteomes" id="UP000441585">
    <property type="component" value="Unassembled WGS sequence"/>
</dbReference>
<protein>
    <submittedName>
        <fullName evidence="2">Uncharacterized protein</fullName>
    </submittedName>
</protein>
<organism evidence="2 3">
    <name type="scientific">Metabacillus idriensis</name>
    <dbReference type="NCBI Taxonomy" id="324768"/>
    <lineage>
        <taxon>Bacteria</taxon>
        <taxon>Bacillati</taxon>
        <taxon>Bacillota</taxon>
        <taxon>Bacilli</taxon>
        <taxon>Bacillales</taxon>
        <taxon>Bacillaceae</taxon>
        <taxon>Metabacillus</taxon>
    </lineage>
</organism>
<keyword evidence="1" id="KW-0472">Membrane</keyword>